<dbReference type="CDD" id="cd00841">
    <property type="entry name" value="MPP_YfcE"/>
    <property type="match status" value="1"/>
</dbReference>
<evidence type="ECO:0000256" key="2">
    <source>
        <dbReference type="RuleBase" id="RU362039"/>
    </source>
</evidence>
<reference evidence="4 5" key="1">
    <citation type="submission" date="2016-11" db="EMBL/GenBank/DDBJ databases">
        <authorList>
            <person name="Jaros S."/>
            <person name="Januszkiewicz K."/>
            <person name="Wedrychowicz H."/>
        </authorList>
    </citation>
    <scope>NUCLEOTIDE SEQUENCE [LARGE SCALE GENOMIC DNA]</scope>
    <source>
        <strain evidence="4 5">DSM 17459</strain>
    </source>
</reference>
<sequence>MKILVVSDTHGRERNLERVLEKVAPVDALIHLGDVEGHEDYIECLAGCPAYIVSGNNDFFSDLPREREIQLGNYKALLTHGHYYGVSMGTERLEEEGRVRGVQIVMYGHTHRPLIEQLEDITILNPGSLSYPRQIGREPSFLIMEIDRKGEAHYTINYLKN</sequence>
<protein>
    <recommendedName>
        <fullName evidence="2">Phosphoesterase</fullName>
        <ecNumber evidence="2">3.1.4.-</ecNumber>
    </recommendedName>
</protein>
<organism evidence="4 5">
    <name type="scientific">Lactonifactor longoviformis DSM 17459</name>
    <dbReference type="NCBI Taxonomy" id="1122155"/>
    <lineage>
        <taxon>Bacteria</taxon>
        <taxon>Bacillati</taxon>
        <taxon>Bacillota</taxon>
        <taxon>Clostridia</taxon>
        <taxon>Eubacteriales</taxon>
        <taxon>Clostridiaceae</taxon>
        <taxon>Lactonifactor</taxon>
    </lineage>
</organism>
<dbReference type="AlphaFoldDB" id="A0A1M5AUF3"/>
<evidence type="ECO:0000313" key="4">
    <source>
        <dbReference type="EMBL" id="SHF33850.1"/>
    </source>
</evidence>
<gene>
    <name evidence="4" type="ORF">SAMN02745158_03343</name>
</gene>
<dbReference type="Gene3D" id="3.60.21.10">
    <property type="match status" value="1"/>
</dbReference>
<keyword evidence="5" id="KW-1185">Reference proteome</keyword>
<feature type="domain" description="Calcineurin-like phosphoesterase" evidence="3">
    <location>
        <begin position="1"/>
        <end position="148"/>
    </location>
</feature>
<dbReference type="InterPro" id="IPR000979">
    <property type="entry name" value="Phosphodiesterase_MJ0936/Vps29"/>
</dbReference>
<dbReference type="STRING" id="1122155.SAMN02745158_03343"/>
<comment type="cofactor">
    <cofactor evidence="2">
        <name>a divalent metal cation</name>
        <dbReference type="ChEBI" id="CHEBI:60240"/>
    </cofactor>
</comment>
<proteinExistence type="inferred from homology"/>
<dbReference type="InterPro" id="IPR024654">
    <property type="entry name" value="Calcineurin-like_PHP_lpxH"/>
</dbReference>
<evidence type="ECO:0000256" key="1">
    <source>
        <dbReference type="ARBA" id="ARBA00008950"/>
    </source>
</evidence>
<name>A0A1M5AUF3_9CLOT</name>
<dbReference type="SUPFAM" id="SSF56300">
    <property type="entry name" value="Metallo-dependent phosphatases"/>
    <property type="match status" value="1"/>
</dbReference>
<dbReference type="InterPro" id="IPR041802">
    <property type="entry name" value="MPP_YfcE"/>
</dbReference>
<dbReference type="EMBL" id="FQVI01000022">
    <property type="protein sequence ID" value="SHF33850.1"/>
    <property type="molecule type" value="Genomic_DNA"/>
</dbReference>
<evidence type="ECO:0000259" key="3">
    <source>
        <dbReference type="Pfam" id="PF12850"/>
    </source>
</evidence>
<accession>A0A1M5AUF3</accession>
<evidence type="ECO:0000313" key="5">
    <source>
        <dbReference type="Proteomes" id="UP000184245"/>
    </source>
</evidence>
<dbReference type="InterPro" id="IPR029052">
    <property type="entry name" value="Metallo-depent_PP-like"/>
</dbReference>
<dbReference type="NCBIfam" id="TIGR00040">
    <property type="entry name" value="yfcE"/>
    <property type="match status" value="1"/>
</dbReference>
<dbReference type="EC" id="3.1.4.-" evidence="2"/>
<dbReference type="OrthoDB" id="9800565at2"/>
<dbReference type="Pfam" id="PF12850">
    <property type="entry name" value="Metallophos_2"/>
    <property type="match status" value="1"/>
</dbReference>
<keyword evidence="2" id="KW-0479">Metal-binding</keyword>
<dbReference type="GO" id="GO:0016787">
    <property type="term" value="F:hydrolase activity"/>
    <property type="evidence" value="ECO:0007669"/>
    <property type="project" value="UniProtKB-UniRule"/>
</dbReference>
<dbReference type="GO" id="GO:0046872">
    <property type="term" value="F:metal ion binding"/>
    <property type="evidence" value="ECO:0007669"/>
    <property type="project" value="UniProtKB-KW"/>
</dbReference>
<dbReference type="RefSeq" id="WP_072853796.1">
    <property type="nucleotide sequence ID" value="NZ_FQVI01000022.1"/>
</dbReference>
<comment type="similarity">
    <text evidence="1 2">Belongs to the metallophosphoesterase superfamily. YfcE family.</text>
</comment>
<dbReference type="Proteomes" id="UP000184245">
    <property type="component" value="Unassembled WGS sequence"/>
</dbReference>
<dbReference type="PANTHER" id="PTHR11124">
    <property type="entry name" value="VACUOLAR SORTING PROTEIN VPS29"/>
    <property type="match status" value="1"/>
</dbReference>